<feature type="domain" description="Aminoacyl-tRNA synthetase class I anticodon-binding" evidence="10">
    <location>
        <begin position="339"/>
        <end position="436"/>
    </location>
</feature>
<evidence type="ECO:0000256" key="7">
    <source>
        <dbReference type="ARBA" id="ARBA00023146"/>
    </source>
</evidence>
<dbReference type="GO" id="GO:0004818">
    <property type="term" value="F:glutamate-tRNA ligase activity"/>
    <property type="evidence" value="ECO:0007669"/>
    <property type="project" value="UniProtKB-UniRule"/>
</dbReference>
<evidence type="ECO:0000256" key="4">
    <source>
        <dbReference type="ARBA" id="ARBA00022741"/>
    </source>
</evidence>
<evidence type="ECO:0000256" key="6">
    <source>
        <dbReference type="ARBA" id="ARBA00022917"/>
    </source>
</evidence>
<dbReference type="InterPro" id="IPR001412">
    <property type="entry name" value="aa-tRNA-synth_I_CS"/>
</dbReference>
<evidence type="ECO:0000256" key="1">
    <source>
        <dbReference type="ARBA" id="ARBA00007894"/>
    </source>
</evidence>
<gene>
    <name evidence="8" type="primary">gltX</name>
    <name evidence="11" type="ORF">ILP92_14215</name>
</gene>
<dbReference type="InterPro" id="IPR004527">
    <property type="entry name" value="Glu-tRNA-ligase_bac/mito"/>
</dbReference>
<dbReference type="InterPro" id="IPR014729">
    <property type="entry name" value="Rossmann-like_a/b/a_fold"/>
</dbReference>
<dbReference type="RefSeq" id="WP_198917076.1">
    <property type="nucleotide sequence ID" value="NZ_JAEKPD010000015.1"/>
</dbReference>
<dbReference type="PRINTS" id="PR00987">
    <property type="entry name" value="TRNASYNTHGLU"/>
</dbReference>
<dbReference type="NCBIfam" id="TIGR00464">
    <property type="entry name" value="gltX_bact"/>
    <property type="match status" value="1"/>
</dbReference>
<dbReference type="InterPro" id="IPR020751">
    <property type="entry name" value="aa-tRNA-synth_I_codon-bd_sub2"/>
</dbReference>
<keyword evidence="4 8" id="KW-0547">Nucleotide-binding</keyword>
<dbReference type="PANTHER" id="PTHR43311">
    <property type="entry name" value="GLUTAMATE--TRNA LIGASE"/>
    <property type="match status" value="1"/>
</dbReference>
<dbReference type="InterPro" id="IPR045462">
    <property type="entry name" value="aa-tRNA-synth_I_cd-bd"/>
</dbReference>
<evidence type="ECO:0000259" key="10">
    <source>
        <dbReference type="Pfam" id="PF19269"/>
    </source>
</evidence>
<dbReference type="SUPFAM" id="SSF52374">
    <property type="entry name" value="Nucleotidylyl transferase"/>
    <property type="match status" value="1"/>
</dbReference>
<keyword evidence="12" id="KW-1185">Reference proteome</keyword>
<evidence type="ECO:0000313" key="11">
    <source>
        <dbReference type="EMBL" id="MBJ3763903.1"/>
    </source>
</evidence>
<dbReference type="GO" id="GO:0006424">
    <property type="term" value="P:glutamyl-tRNA aminoacylation"/>
    <property type="evidence" value="ECO:0007669"/>
    <property type="project" value="UniProtKB-UniRule"/>
</dbReference>
<comment type="similarity">
    <text evidence="1 8">Belongs to the class-I aminoacyl-tRNA synthetase family. Glutamate--tRNA ligase type 1 subfamily.</text>
</comment>
<comment type="function">
    <text evidence="8">Catalyzes the attachment of glutamate to tRNA(Glu) in a two-step reaction: glutamate is first activated by ATP to form Glu-AMP and then transferred to the acceptor end of tRNA(Glu).</text>
</comment>
<comment type="caution">
    <text evidence="8">Lacks conserved residue(s) required for the propagation of feature annotation.</text>
</comment>
<dbReference type="InterPro" id="IPR049940">
    <property type="entry name" value="GluQ/Sye"/>
</dbReference>
<evidence type="ECO:0000256" key="5">
    <source>
        <dbReference type="ARBA" id="ARBA00022840"/>
    </source>
</evidence>
<protein>
    <recommendedName>
        <fullName evidence="8">Glutamate--tRNA ligase</fullName>
        <ecNumber evidence="8">6.1.1.17</ecNumber>
    </recommendedName>
    <alternativeName>
        <fullName evidence="8">Glutamyl-tRNA synthetase</fullName>
        <shortName evidence="8">GluRS</shortName>
    </alternativeName>
</protein>
<evidence type="ECO:0000256" key="3">
    <source>
        <dbReference type="ARBA" id="ARBA00022598"/>
    </source>
</evidence>
<evidence type="ECO:0000256" key="2">
    <source>
        <dbReference type="ARBA" id="ARBA00022490"/>
    </source>
</evidence>
<reference evidence="11" key="1">
    <citation type="submission" date="2020-12" db="EMBL/GenBank/DDBJ databases">
        <title>Bacterial taxonomy.</title>
        <authorList>
            <person name="Pan X."/>
        </authorList>
    </citation>
    <scope>NUCLEOTIDE SEQUENCE</scope>
    <source>
        <strain evidence="11">KCTC 52957</strain>
    </source>
</reference>
<comment type="subunit">
    <text evidence="8">Monomer.</text>
</comment>
<dbReference type="HAMAP" id="MF_00022">
    <property type="entry name" value="Glu_tRNA_synth_type1"/>
    <property type="match status" value="1"/>
</dbReference>
<keyword evidence="5 8" id="KW-0067">ATP-binding</keyword>
<evidence type="ECO:0000256" key="8">
    <source>
        <dbReference type="HAMAP-Rule" id="MF_00022"/>
    </source>
</evidence>
<dbReference type="Pfam" id="PF19269">
    <property type="entry name" value="Anticodon_2"/>
    <property type="match status" value="1"/>
</dbReference>
<dbReference type="InterPro" id="IPR020058">
    <property type="entry name" value="Glu/Gln-tRNA-synth_Ib_cat-dom"/>
</dbReference>
<dbReference type="AlphaFoldDB" id="A0A934IJ64"/>
<dbReference type="PANTHER" id="PTHR43311:SF2">
    <property type="entry name" value="GLUTAMATE--TRNA LIGASE, MITOCHONDRIAL-RELATED"/>
    <property type="match status" value="1"/>
</dbReference>
<dbReference type="SUPFAM" id="SSF48163">
    <property type="entry name" value="An anticodon-binding domain of class I aminoacyl-tRNA synthetases"/>
    <property type="match status" value="1"/>
</dbReference>
<evidence type="ECO:0000313" key="12">
    <source>
        <dbReference type="Proteomes" id="UP000642488"/>
    </source>
</evidence>
<dbReference type="PROSITE" id="PS00178">
    <property type="entry name" value="AA_TRNA_LIGASE_I"/>
    <property type="match status" value="1"/>
</dbReference>
<dbReference type="Pfam" id="PF00749">
    <property type="entry name" value="tRNA-synt_1c"/>
    <property type="match status" value="1"/>
</dbReference>
<dbReference type="InterPro" id="IPR008925">
    <property type="entry name" value="aa_tRNA-synth_I_cd-bd_sf"/>
</dbReference>
<comment type="subcellular location">
    <subcellularLocation>
        <location evidence="8">Cytoplasm</location>
    </subcellularLocation>
</comment>
<dbReference type="GO" id="GO:0005524">
    <property type="term" value="F:ATP binding"/>
    <property type="evidence" value="ECO:0007669"/>
    <property type="project" value="UniProtKB-UniRule"/>
</dbReference>
<keyword evidence="3 8" id="KW-0436">Ligase</keyword>
<dbReference type="GO" id="GO:0005737">
    <property type="term" value="C:cytoplasm"/>
    <property type="evidence" value="ECO:0007669"/>
    <property type="project" value="UniProtKB-SubCell"/>
</dbReference>
<name>A0A934IJ64_9RHOB</name>
<dbReference type="EMBL" id="JAEKPD010000015">
    <property type="protein sequence ID" value="MBJ3763903.1"/>
    <property type="molecule type" value="Genomic_DNA"/>
</dbReference>
<organism evidence="11 12">
    <name type="scientific">Palleronia pontilimi</name>
    <dbReference type="NCBI Taxonomy" id="1964209"/>
    <lineage>
        <taxon>Bacteria</taxon>
        <taxon>Pseudomonadati</taxon>
        <taxon>Pseudomonadota</taxon>
        <taxon>Alphaproteobacteria</taxon>
        <taxon>Rhodobacterales</taxon>
        <taxon>Roseobacteraceae</taxon>
        <taxon>Palleronia</taxon>
    </lineage>
</organism>
<accession>A0A934IJ64</accession>
<sequence>MTITRFAPSPTGYIHIGNLRTALFNWLIARKAGGTFILRLDDTDPVRSKQEYVDGIMEDLEWLGLTWDRVERQSERLDRYHDAADKLRAAGRFYEAFETPTELDLKRKKQLNMGKPPVYDRAALALTDEQKAALRAERGDGHWRFKLDQERIEWADGILGDISIDAASVSDPVLIRGDGQVLYTLASVVDDTDMGVTHVVRGSDHVTNTATQIQIMAALGHDHPAFAHHSLLTGPQGEALSKRLGSLSLRDFRAAGVEPMALLSQMARLGSSDPIELRMTLDEIAEGFDVSRFGSAPTKFDAEDLKPLTARVLAATPYDEMAEEIAALGVPQDIAPQFWEVVRENIETRGDIVRWWAIFKDGAEPVIAPEDRDFVDQAVALLPPHPYGPDSWSTWTSAVKDATGRKGKGLFMPLRHLVTGQTRGPEMAQVLPLLQKPITASA</sequence>
<dbReference type="Gene3D" id="3.40.50.620">
    <property type="entry name" value="HUPs"/>
    <property type="match status" value="1"/>
</dbReference>
<dbReference type="Proteomes" id="UP000642488">
    <property type="component" value="Unassembled WGS sequence"/>
</dbReference>
<feature type="short sequence motif" description="'HIGH' region" evidence="8">
    <location>
        <begin position="8"/>
        <end position="18"/>
    </location>
</feature>
<comment type="caution">
    <text evidence="11">The sequence shown here is derived from an EMBL/GenBank/DDBJ whole genome shotgun (WGS) entry which is preliminary data.</text>
</comment>
<keyword evidence="6 8" id="KW-0648">Protein biosynthesis</keyword>
<feature type="binding site" evidence="8">
    <location>
        <position position="242"/>
    </location>
    <ligand>
        <name>ATP</name>
        <dbReference type="ChEBI" id="CHEBI:30616"/>
    </ligand>
</feature>
<dbReference type="Gene3D" id="1.10.10.350">
    <property type="match status" value="1"/>
</dbReference>
<dbReference type="EC" id="6.1.1.17" evidence="8"/>
<keyword evidence="2 8" id="KW-0963">Cytoplasm</keyword>
<dbReference type="InterPro" id="IPR000924">
    <property type="entry name" value="Glu/Gln-tRNA-synth"/>
</dbReference>
<proteinExistence type="inferred from homology"/>
<feature type="short sequence motif" description="'KMSKS' region" evidence="8">
    <location>
        <begin position="239"/>
        <end position="243"/>
    </location>
</feature>
<comment type="catalytic activity">
    <reaction evidence="8">
        <text>tRNA(Glu) + L-glutamate + ATP = L-glutamyl-tRNA(Glu) + AMP + diphosphate</text>
        <dbReference type="Rhea" id="RHEA:23540"/>
        <dbReference type="Rhea" id="RHEA-COMP:9663"/>
        <dbReference type="Rhea" id="RHEA-COMP:9680"/>
        <dbReference type="ChEBI" id="CHEBI:29985"/>
        <dbReference type="ChEBI" id="CHEBI:30616"/>
        <dbReference type="ChEBI" id="CHEBI:33019"/>
        <dbReference type="ChEBI" id="CHEBI:78442"/>
        <dbReference type="ChEBI" id="CHEBI:78520"/>
        <dbReference type="ChEBI" id="CHEBI:456215"/>
        <dbReference type="EC" id="6.1.1.17"/>
    </reaction>
</comment>
<dbReference type="GO" id="GO:0000049">
    <property type="term" value="F:tRNA binding"/>
    <property type="evidence" value="ECO:0007669"/>
    <property type="project" value="InterPro"/>
</dbReference>
<feature type="domain" description="Glutamyl/glutaminyl-tRNA synthetase class Ib catalytic" evidence="9">
    <location>
        <begin position="4"/>
        <end position="306"/>
    </location>
</feature>
<evidence type="ECO:0000259" key="9">
    <source>
        <dbReference type="Pfam" id="PF00749"/>
    </source>
</evidence>
<keyword evidence="7 8" id="KW-0030">Aminoacyl-tRNA synthetase</keyword>